<reference evidence="5 6" key="1">
    <citation type="submission" date="2019-03" db="EMBL/GenBank/DDBJ databases">
        <title>Genomics of glacier-inhabiting Cryobacterium strains.</title>
        <authorList>
            <person name="Liu Q."/>
            <person name="Xin Y.-H."/>
        </authorList>
    </citation>
    <scope>NUCLEOTIDE SEQUENCE [LARGE SCALE GENOMIC DNA]</scope>
    <source>
        <strain evidence="5 6">RHLT2-21</strain>
    </source>
</reference>
<evidence type="ECO:0000256" key="3">
    <source>
        <dbReference type="SAM" id="MobiDB-lite"/>
    </source>
</evidence>
<dbReference type="Proteomes" id="UP000297643">
    <property type="component" value="Unassembled WGS sequence"/>
</dbReference>
<dbReference type="Gene3D" id="3.40.630.30">
    <property type="match status" value="1"/>
</dbReference>
<proteinExistence type="predicted"/>
<dbReference type="PANTHER" id="PTHR43877">
    <property type="entry name" value="AMINOALKYLPHOSPHONATE N-ACETYLTRANSFERASE-RELATED-RELATED"/>
    <property type="match status" value="1"/>
</dbReference>
<dbReference type="InterPro" id="IPR000182">
    <property type="entry name" value="GNAT_dom"/>
</dbReference>
<feature type="region of interest" description="Disordered" evidence="3">
    <location>
        <begin position="1"/>
        <end position="58"/>
    </location>
</feature>
<dbReference type="CDD" id="cd04301">
    <property type="entry name" value="NAT_SF"/>
    <property type="match status" value="1"/>
</dbReference>
<evidence type="ECO:0000259" key="4">
    <source>
        <dbReference type="PROSITE" id="PS51186"/>
    </source>
</evidence>
<evidence type="ECO:0000256" key="1">
    <source>
        <dbReference type="ARBA" id="ARBA00022679"/>
    </source>
</evidence>
<keyword evidence="1 5" id="KW-0808">Transferase</keyword>
<dbReference type="PROSITE" id="PS51186">
    <property type="entry name" value="GNAT"/>
    <property type="match status" value="1"/>
</dbReference>
<dbReference type="GO" id="GO:0016747">
    <property type="term" value="F:acyltransferase activity, transferring groups other than amino-acyl groups"/>
    <property type="evidence" value="ECO:0007669"/>
    <property type="project" value="InterPro"/>
</dbReference>
<accession>A0A4V3ICX0</accession>
<protein>
    <submittedName>
        <fullName evidence="5">GNAT family N-acetyltransferase</fullName>
    </submittedName>
</protein>
<sequence>MVDRVGREDGAGELAHLLPADEIGGDRREDPALQFGVDRHRRSLPVAPGSGPIRQPESGRLRGVKLARVRLADPEVAPLLADLRREYEERYGDGDSVHDVEADAFDPPHGGFIVLLDGGNTVAGGGIRRLDDATCEVKRMWTNPAYRRAGHASTVLAALEELARELGYRHVRLETGYAQPEALALYRRLGYREIGNYGIYDRATGFERSFPADDDAR</sequence>
<dbReference type="SUPFAM" id="SSF55729">
    <property type="entry name" value="Acyl-CoA N-acyltransferases (Nat)"/>
    <property type="match status" value="1"/>
</dbReference>
<evidence type="ECO:0000313" key="5">
    <source>
        <dbReference type="EMBL" id="TFC03672.1"/>
    </source>
</evidence>
<keyword evidence="2" id="KW-0012">Acyltransferase</keyword>
<evidence type="ECO:0000313" key="6">
    <source>
        <dbReference type="Proteomes" id="UP000297643"/>
    </source>
</evidence>
<name>A0A4V3ICX0_9MICO</name>
<dbReference type="PANTHER" id="PTHR43877:SF2">
    <property type="entry name" value="AMINOALKYLPHOSPHONATE N-ACETYLTRANSFERASE-RELATED"/>
    <property type="match status" value="1"/>
</dbReference>
<evidence type="ECO:0000256" key="2">
    <source>
        <dbReference type="ARBA" id="ARBA00023315"/>
    </source>
</evidence>
<comment type="caution">
    <text evidence="5">The sequence shown here is derived from an EMBL/GenBank/DDBJ whole genome shotgun (WGS) entry which is preliminary data.</text>
</comment>
<feature type="domain" description="N-acetyltransferase" evidence="4">
    <location>
        <begin position="67"/>
        <end position="213"/>
    </location>
</feature>
<feature type="compositionally biased region" description="Basic and acidic residues" evidence="3">
    <location>
        <begin position="1"/>
        <end position="10"/>
    </location>
</feature>
<keyword evidence="6" id="KW-1185">Reference proteome</keyword>
<dbReference type="Pfam" id="PF00583">
    <property type="entry name" value="Acetyltransf_1"/>
    <property type="match status" value="1"/>
</dbReference>
<gene>
    <name evidence="5" type="ORF">E3O32_10275</name>
</gene>
<dbReference type="EMBL" id="SOFM01000027">
    <property type="protein sequence ID" value="TFC03672.1"/>
    <property type="molecule type" value="Genomic_DNA"/>
</dbReference>
<dbReference type="AlphaFoldDB" id="A0A4V3ICX0"/>
<organism evidence="5 6">
    <name type="scientific">Cryobacterium mannosilyticum</name>
    <dbReference type="NCBI Taxonomy" id="1259190"/>
    <lineage>
        <taxon>Bacteria</taxon>
        <taxon>Bacillati</taxon>
        <taxon>Actinomycetota</taxon>
        <taxon>Actinomycetes</taxon>
        <taxon>Micrococcales</taxon>
        <taxon>Microbacteriaceae</taxon>
        <taxon>Cryobacterium</taxon>
    </lineage>
</organism>
<dbReference type="InterPro" id="IPR050832">
    <property type="entry name" value="Bact_Acetyltransf"/>
</dbReference>
<dbReference type="InterPro" id="IPR016181">
    <property type="entry name" value="Acyl_CoA_acyltransferase"/>
</dbReference>